<dbReference type="Proteomes" id="UP001286313">
    <property type="component" value="Unassembled WGS sequence"/>
</dbReference>
<evidence type="ECO:0000313" key="2">
    <source>
        <dbReference type="EMBL" id="KAK3890628.1"/>
    </source>
</evidence>
<feature type="compositionally biased region" description="Polar residues" evidence="1">
    <location>
        <begin position="1"/>
        <end position="16"/>
    </location>
</feature>
<feature type="compositionally biased region" description="Basic and acidic residues" evidence="1">
    <location>
        <begin position="60"/>
        <end position="78"/>
    </location>
</feature>
<sequence length="93" mass="10680">MYNKINKAQASATTLITPKEPPHSNRDTTNLTIPSDHGELQKSPLNSTTKPKHRPLPRAPWRDLHTYSHQQKQNEKRLTPRRFVSEISSISNN</sequence>
<dbReference type="EMBL" id="JAWQEG010000405">
    <property type="protein sequence ID" value="KAK3890628.1"/>
    <property type="molecule type" value="Genomic_DNA"/>
</dbReference>
<keyword evidence="3" id="KW-1185">Reference proteome</keyword>
<evidence type="ECO:0000256" key="1">
    <source>
        <dbReference type="SAM" id="MobiDB-lite"/>
    </source>
</evidence>
<reference evidence="2" key="1">
    <citation type="submission" date="2023-10" db="EMBL/GenBank/DDBJ databases">
        <title>Genome assemblies of two species of porcelain crab, Petrolisthes cinctipes and Petrolisthes manimaculis (Anomura: Porcellanidae).</title>
        <authorList>
            <person name="Angst P."/>
        </authorList>
    </citation>
    <scope>NUCLEOTIDE SEQUENCE</scope>
    <source>
        <strain evidence="2">PB745_01</strain>
        <tissue evidence="2">Gill</tissue>
    </source>
</reference>
<protein>
    <submittedName>
        <fullName evidence="2">Uncharacterized protein</fullName>
    </submittedName>
</protein>
<proteinExistence type="predicted"/>
<accession>A0AAE1GJD9</accession>
<evidence type="ECO:0000313" key="3">
    <source>
        <dbReference type="Proteomes" id="UP001286313"/>
    </source>
</evidence>
<feature type="region of interest" description="Disordered" evidence="1">
    <location>
        <begin position="1"/>
        <end position="93"/>
    </location>
</feature>
<comment type="caution">
    <text evidence="2">The sequence shown here is derived from an EMBL/GenBank/DDBJ whole genome shotgun (WGS) entry which is preliminary data.</text>
</comment>
<gene>
    <name evidence="2" type="ORF">Pcinc_005424</name>
</gene>
<organism evidence="2 3">
    <name type="scientific">Petrolisthes cinctipes</name>
    <name type="common">Flat porcelain crab</name>
    <dbReference type="NCBI Taxonomy" id="88211"/>
    <lineage>
        <taxon>Eukaryota</taxon>
        <taxon>Metazoa</taxon>
        <taxon>Ecdysozoa</taxon>
        <taxon>Arthropoda</taxon>
        <taxon>Crustacea</taxon>
        <taxon>Multicrustacea</taxon>
        <taxon>Malacostraca</taxon>
        <taxon>Eumalacostraca</taxon>
        <taxon>Eucarida</taxon>
        <taxon>Decapoda</taxon>
        <taxon>Pleocyemata</taxon>
        <taxon>Anomura</taxon>
        <taxon>Galatheoidea</taxon>
        <taxon>Porcellanidae</taxon>
        <taxon>Petrolisthes</taxon>
    </lineage>
</organism>
<name>A0AAE1GJD9_PETCI</name>
<dbReference type="AlphaFoldDB" id="A0AAE1GJD9"/>